<reference evidence="2 3" key="1">
    <citation type="journal article" date="2014" name="PLoS Genet.">
        <title>The Genome of Spironucleus salmonicida Highlights a Fish Pathogen Adapted to Fluctuating Environments.</title>
        <authorList>
            <person name="Xu F."/>
            <person name="Jerlstrom-Hultqvist J."/>
            <person name="Einarsson E."/>
            <person name="Astvaldsson A."/>
            <person name="Svard S.G."/>
            <person name="Andersson J.O."/>
        </authorList>
    </citation>
    <scope>NUCLEOTIDE SEQUENCE</scope>
    <source>
        <strain evidence="3">ATCC 50377</strain>
    </source>
</reference>
<evidence type="ECO:0000256" key="1">
    <source>
        <dbReference type="SAM" id="Coils"/>
    </source>
</evidence>
<feature type="coiled-coil region" evidence="1">
    <location>
        <begin position="240"/>
        <end position="281"/>
    </location>
</feature>
<evidence type="ECO:0000313" key="3">
    <source>
        <dbReference type="EMBL" id="KAH0573224.1"/>
    </source>
</evidence>
<dbReference type="EMBL" id="AUWU02000005">
    <property type="protein sequence ID" value="KAH0573224.1"/>
    <property type="molecule type" value="Genomic_DNA"/>
</dbReference>
<evidence type="ECO:0000313" key="4">
    <source>
        <dbReference type="Proteomes" id="UP000018208"/>
    </source>
</evidence>
<reference evidence="3" key="2">
    <citation type="submission" date="2020-12" db="EMBL/GenBank/DDBJ databases">
        <title>New Spironucleus salmonicida genome in near-complete chromosomes.</title>
        <authorList>
            <person name="Xu F."/>
            <person name="Kurt Z."/>
            <person name="Jimenez-Gonzalez A."/>
            <person name="Astvaldsson A."/>
            <person name="Andersson J.O."/>
            <person name="Svard S.G."/>
        </authorList>
    </citation>
    <scope>NUCLEOTIDE SEQUENCE</scope>
    <source>
        <strain evidence="3">ATCC 50377</strain>
    </source>
</reference>
<proteinExistence type="predicted"/>
<gene>
    <name evidence="2" type="ORF">SS50377_18612</name>
    <name evidence="3" type="ORF">SS50377_25344</name>
</gene>
<evidence type="ECO:0000313" key="2">
    <source>
        <dbReference type="EMBL" id="EST41779.1"/>
    </source>
</evidence>
<dbReference type="VEuPathDB" id="GiardiaDB:SS50377_25344"/>
<keyword evidence="4" id="KW-1185">Reference proteome</keyword>
<keyword evidence="1" id="KW-0175">Coiled coil</keyword>
<feature type="coiled-coil region" evidence="1">
    <location>
        <begin position="1"/>
        <end position="63"/>
    </location>
</feature>
<sequence length="382" mass="44287">MEDIQQLYKNQLTQVNQLYQNRLEDIITTMKNAALQSDSLPAAQQAEAIKQALFNERESAIQRFMSENASLKAEFYKEQQDRTRFQQLYTEREKKYQKLKKAFNDQKNTLEKHQSAPVPHNIEKYKEKYLQIKQENDELRNKLSSQKSYAFGQQYSELELQNQIKSAAEKLSSEHNLKVQQLQNESQMRLNQALFEGDQKIQKYKISAEKKISLLQTELLNIKQTSSQHKQLVSDDLKTTEFLEQNNAKLAHLLDQERNEKANLISNLKELETLNSTLTKKHEVSASKTASLTHKYATMQNELSRIKDALESISAFCSQKFVLSTSETASLLAKLFKFLDYNSLKNQVSANLENYVKTRENELRKQFLDVISDVQGAVGELK</sequence>
<dbReference type="AlphaFoldDB" id="V6LM45"/>
<accession>V6LM45</accession>
<protein>
    <submittedName>
        <fullName evidence="2">Uncharacterized protein</fullName>
    </submittedName>
</protein>
<name>V6LM45_9EUKA</name>
<dbReference type="EMBL" id="KI546167">
    <property type="protein sequence ID" value="EST41779.1"/>
    <property type="molecule type" value="Genomic_DNA"/>
</dbReference>
<organism evidence="2">
    <name type="scientific">Spironucleus salmonicida</name>
    <dbReference type="NCBI Taxonomy" id="348837"/>
    <lineage>
        <taxon>Eukaryota</taxon>
        <taxon>Metamonada</taxon>
        <taxon>Diplomonadida</taxon>
        <taxon>Hexamitidae</taxon>
        <taxon>Hexamitinae</taxon>
        <taxon>Spironucleus</taxon>
    </lineage>
</organism>
<feature type="coiled-coil region" evidence="1">
    <location>
        <begin position="96"/>
        <end position="185"/>
    </location>
</feature>
<dbReference type="Proteomes" id="UP000018208">
    <property type="component" value="Unassembled WGS sequence"/>
</dbReference>